<comment type="subcellular location">
    <subcellularLocation>
        <location evidence="1 8">Cell membrane</location>
        <topology evidence="1 8">Multi-pass membrane protein</topology>
    </subcellularLocation>
</comment>
<gene>
    <name evidence="10" type="ORF">JOC74_004141</name>
</gene>
<dbReference type="InterPro" id="IPR035906">
    <property type="entry name" value="MetI-like_sf"/>
</dbReference>
<evidence type="ECO:0000313" key="11">
    <source>
        <dbReference type="Proteomes" id="UP000674416"/>
    </source>
</evidence>
<evidence type="ECO:0000256" key="1">
    <source>
        <dbReference type="ARBA" id="ARBA00004651"/>
    </source>
</evidence>
<dbReference type="Gene3D" id="1.10.3720.10">
    <property type="entry name" value="MetI-like"/>
    <property type="match status" value="1"/>
</dbReference>
<organism evidence="10 11">
    <name type="scientific">Bacillus capparidis</name>
    <dbReference type="NCBI Taxonomy" id="1840411"/>
    <lineage>
        <taxon>Bacteria</taxon>
        <taxon>Bacillati</taxon>
        <taxon>Bacillota</taxon>
        <taxon>Bacilli</taxon>
        <taxon>Bacillales</taxon>
        <taxon>Bacillaceae</taxon>
        <taxon>Bacillus</taxon>
    </lineage>
</organism>
<evidence type="ECO:0000256" key="7">
    <source>
        <dbReference type="ARBA" id="ARBA00023136"/>
    </source>
</evidence>
<dbReference type="PANTHER" id="PTHR42929:SF1">
    <property type="entry name" value="INNER MEMBRANE ABC TRANSPORTER PERMEASE PROTEIN YDCU-RELATED"/>
    <property type="match status" value="1"/>
</dbReference>
<feature type="transmembrane region" description="Helical" evidence="8">
    <location>
        <begin position="108"/>
        <end position="132"/>
    </location>
</feature>
<keyword evidence="6 8" id="KW-1133">Transmembrane helix</keyword>
<feature type="transmembrane region" description="Helical" evidence="8">
    <location>
        <begin position="144"/>
        <end position="167"/>
    </location>
</feature>
<dbReference type="CDD" id="cd06261">
    <property type="entry name" value="TM_PBP2"/>
    <property type="match status" value="1"/>
</dbReference>
<comment type="similarity">
    <text evidence="2">Belongs to the binding-protein-dependent transport system permease family. CysTW subfamily.</text>
</comment>
<proteinExistence type="inferred from homology"/>
<dbReference type="InterPro" id="IPR000515">
    <property type="entry name" value="MetI-like"/>
</dbReference>
<evidence type="ECO:0000256" key="2">
    <source>
        <dbReference type="ARBA" id="ARBA00007069"/>
    </source>
</evidence>
<dbReference type="EMBL" id="JAFDST010000006">
    <property type="protein sequence ID" value="MBP1083613.1"/>
    <property type="molecule type" value="Genomic_DNA"/>
</dbReference>
<feature type="transmembrane region" description="Helical" evidence="8">
    <location>
        <begin position="66"/>
        <end position="87"/>
    </location>
</feature>
<reference evidence="10 11" key="1">
    <citation type="submission" date="2021-01" db="EMBL/GenBank/DDBJ databases">
        <title>Genomic Encyclopedia of Type Strains, Phase IV (KMG-IV): sequencing the most valuable type-strain genomes for metagenomic binning, comparative biology and taxonomic classification.</title>
        <authorList>
            <person name="Goeker M."/>
        </authorList>
    </citation>
    <scope>NUCLEOTIDE SEQUENCE [LARGE SCALE GENOMIC DNA]</scope>
    <source>
        <strain evidence="10 11">DSM 103394</strain>
    </source>
</reference>
<evidence type="ECO:0000259" key="9">
    <source>
        <dbReference type="PROSITE" id="PS50928"/>
    </source>
</evidence>
<evidence type="ECO:0000256" key="5">
    <source>
        <dbReference type="ARBA" id="ARBA00022692"/>
    </source>
</evidence>
<evidence type="ECO:0000256" key="8">
    <source>
        <dbReference type="RuleBase" id="RU363032"/>
    </source>
</evidence>
<name>A0ABS4D1X9_9BACI</name>
<accession>A0ABS4D1X9</accession>
<dbReference type="SUPFAM" id="SSF161098">
    <property type="entry name" value="MetI-like"/>
    <property type="match status" value="1"/>
</dbReference>
<dbReference type="Pfam" id="PF00528">
    <property type="entry name" value="BPD_transp_1"/>
    <property type="match status" value="1"/>
</dbReference>
<keyword evidence="3 8" id="KW-0813">Transport</keyword>
<dbReference type="PANTHER" id="PTHR42929">
    <property type="entry name" value="INNER MEMBRANE ABC TRANSPORTER PERMEASE PROTEIN YDCU-RELATED-RELATED"/>
    <property type="match status" value="1"/>
</dbReference>
<feature type="transmembrane region" description="Helical" evidence="8">
    <location>
        <begin position="251"/>
        <end position="274"/>
    </location>
</feature>
<keyword evidence="4" id="KW-1003">Cell membrane</keyword>
<evidence type="ECO:0000313" key="10">
    <source>
        <dbReference type="EMBL" id="MBP1083613.1"/>
    </source>
</evidence>
<protein>
    <submittedName>
        <fullName evidence="10">Spermidine/putrescine transport system permease protein</fullName>
    </submittedName>
</protein>
<keyword evidence="5 8" id="KW-0812">Transmembrane</keyword>
<evidence type="ECO:0000256" key="3">
    <source>
        <dbReference type="ARBA" id="ARBA00022448"/>
    </source>
</evidence>
<keyword evidence="7 8" id="KW-0472">Membrane</keyword>
<evidence type="ECO:0000256" key="4">
    <source>
        <dbReference type="ARBA" id="ARBA00022475"/>
    </source>
</evidence>
<dbReference type="Proteomes" id="UP000674416">
    <property type="component" value="Unassembled WGS sequence"/>
</dbReference>
<feature type="domain" description="ABC transmembrane type-1" evidence="9">
    <location>
        <begin position="62"/>
        <end position="270"/>
    </location>
</feature>
<evidence type="ECO:0000256" key="6">
    <source>
        <dbReference type="ARBA" id="ARBA00022989"/>
    </source>
</evidence>
<feature type="transmembrane region" description="Helical" evidence="8">
    <location>
        <begin position="199"/>
        <end position="226"/>
    </location>
</feature>
<sequence>MKPKMNKFALFTLLPFFLLIAMFLVVPVVTMISASLSGENGSGWTLGNYIEIFINPFYYQSFKNSAIISFTSSLIGVIIATFVAYSFTKFHSAFQEKLLLFVNMTSNFAGVPLAFAFIILLGNSGVFTLLFQQFGIDLFQHFDLYSWAGLTMIYVYFQLPLAVLLLFPIYKGIDEKWKEASFLLGASTFTFWRKIGFPYILPAITGTLSILFANAMGAYGTAYALVGSKINLLPIRIGALVSGDIYARPELGSALAVTLALLMMTAMLVNEWLLRKVRRDMK</sequence>
<keyword evidence="11" id="KW-1185">Reference proteome</keyword>
<dbReference type="PROSITE" id="PS50928">
    <property type="entry name" value="ABC_TM1"/>
    <property type="match status" value="1"/>
</dbReference>
<comment type="caution">
    <text evidence="10">The sequence shown here is derived from an EMBL/GenBank/DDBJ whole genome shotgun (WGS) entry which is preliminary data.</text>
</comment>